<feature type="compositionally biased region" description="Basic and acidic residues" evidence="1">
    <location>
        <begin position="164"/>
        <end position="191"/>
    </location>
</feature>
<dbReference type="AlphaFoldDB" id="A0A9P6R3H5"/>
<comment type="caution">
    <text evidence="2">The sequence shown here is derived from an EMBL/GenBank/DDBJ whole genome shotgun (WGS) entry which is preliminary data.</text>
</comment>
<gene>
    <name evidence="2" type="ORF">BGZ99_001078</name>
</gene>
<dbReference type="Proteomes" id="UP000738325">
    <property type="component" value="Unassembled WGS sequence"/>
</dbReference>
<feature type="compositionally biased region" description="Low complexity" evidence="1">
    <location>
        <begin position="146"/>
        <end position="157"/>
    </location>
</feature>
<accession>A0A9P6R3H5</accession>
<dbReference type="OrthoDB" id="2430134at2759"/>
<feature type="compositionally biased region" description="Polar residues" evidence="1">
    <location>
        <begin position="1"/>
        <end position="13"/>
    </location>
</feature>
<evidence type="ECO:0000313" key="3">
    <source>
        <dbReference type="Proteomes" id="UP000738325"/>
    </source>
</evidence>
<reference evidence="2" key="1">
    <citation type="journal article" date="2020" name="Fungal Divers.">
        <title>Resolving the Mortierellaceae phylogeny through synthesis of multi-gene phylogenetics and phylogenomics.</title>
        <authorList>
            <person name="Vandepol N."/>
            <person name="Liber J."/>
            <person name="Desiro A."/>
            <person name="Na H."/>
            <person name="Kennedy M."/>
            <person name="Barry K."/>
            <person name="Grigoriev I.V."/>
            <person name="Miller A.N."/>
            <person name="O'Donnell K."/>
            <person name="Stajich J.E."/>
            <person name="Bonito G."/>
        </authorList>
    </citation>
    <scope>NUCLEOTIDE SEQUENCE</scope>
    <source>
        <strain evidence="2">REB-010B</strain>
    </source>
</reference>
<evidence type="ECO:0000256" key="1">
    <source>
        <dbReference type="SAM" id="MobiDB-lite"/>
    </source>
</evidence>
<feature type="compositionally biased region" description="Polar residues" evidence="1">
    <location>
        <begin position="40"/>
        <end position="49"/>
    </location>
</feature>
<keyword evidence="3" id="KW-1185">Reference proteome</keyword>
<feature type="region of interest" description="Disordered" evidence="1">
    <location>
        <begin position="146"/>
        <end position="204"/>
    </location>
</feature>
<protein>
    <submittedName>
        <fullName evidence="2">Uncharacterized protein</fullName>
    </submittedName>
</protein>
<organism evidence="2 3">
    <name type="scientific">Dissophora globulifera</name>
    <dbReference type="NCBI Taxonomy" id="979702"/>
    <lineage>
        <taxon>Eukaryota</taxon>
        <taxon>Fungi</taxon>
        <taxon>Fungi incertae sedis</taxon>
        <taxon>Mucoromycota</taxon>
        <taxon>Mortierellomycotina</taxon>
        <taxon>Mortierellomycetes</taxon>
        <taxon>Mortierellales</taxon>
        <taxon>Mortierellaceae</taxon>
        <taxon>Dissophora</taxon>
    </lineage>
</organism>
<evidence type="ECO:0000313" key="2">
    <source>
        <dbReference type="EMBL" id="KAG0308733.1"/>
    </source>
</evidence>
<dbReference type="EMBL" id="JAAAIP010001253">
    <property type="protein sequence ID" value="KAG0308733.1"/>
    <property type="molecule type" value="Genomic_DNA"/>
</dbReference>
<sequence length="255" mass="27574">MRSKKTLLTSSKPVSRHPQPQSQSPQHIRGPSDSPLQIDPVSTTASMPSSDDERDETSSNGGNDLSDSDDQSTNDISNSIEKMTFAKGEHLEESASPLPLTATTSAAVTAVPVAEAVAQHETNNNAPIAAAAQDAITATPTLASIDNTLNTSTSTNSVIDNSDDDIKKEDLRVRSTGTREEQLQEEAEPRKSFTRPLSRQDLRRKSSFFNSKDIAISDQRFSSSTSASLRPIADPRFKSRFQSVLSQWQARSGGN</sequence>
<feature type="region of interest" description="Disordered" evidence="1">
    <location>
        <begin position="1"/>
        <end position="99"/>
    </location>
</feature>
<name>A0A9P6R3H5_9FUNG</name>
<proteinExistence type="predicted"/>